<keyword evidence="3" id="KW-1185">Reference proteome</keyword>
<gene>
    <name evidence="2" type="ORF">C666_07310</name>
</gene>
<dbReference type="AlphaFoldDB" id="N6ZAC9"/>
<evidence type="ECO:0008006" key="4">
    <source>
        <dbReference type="Google" id="ProtNLM"/>
    </source>
</evidence>
<organism evidence="2 3">
    <name type="scientific">Thauera linaloolentis (strain DSM 12138 / JCM 21573 / CCUG 41526 / CIP 105981 / IAM 15112 / NBRC 102519 / 47Lol)</name>
    <dbReference type="NCBI Taxonomy" id="1123367"/>
    <lineage>
        <taxon>Bacteria</taxon>
        <taxon>Pseudomonadati</taxon>
        <taxon>Pseudomonadota</taxon>
        <taxon>Betaproteobacteria</taxon>
        <taxon>Rhodocyclales</taxon>
        <taxon>Zoogloeaceae</taxon>
        <taxon>Thauera</taxon>
    </lineage>
</organism>
<proteinExistence type="predicted"/>
<comment type="caution">
    <text evidence="2">The sequence shown here is derived from an EMBL/GenBank/DDBJ whole genome shotgun (WGS) entry which is preliminary data.</text>
</comment>
<dbReference type="EMBL" id="AMXE01000019">
    <property type="protein sequence ID" value="ENO89149.1"/>
    <property type="molecule type" value="Genomic_DNA"/>
</dbReference>
<keyword evidence="1" id="KW-1133">Transmembrane helix</keyword>
<protein>
    <recommendedName>
        <fullName evidence="4">DUF4760 domain-containing protein</fullName>
    </recommendedName>
</protein>
<evidence type="ECO:0000256" key="1">
    <source>
        <dbReference type="SAM" id="Phobius"/>
    </source>
</evidence>
<keyword evidence="1" id="KW-0812">Transmembrane</keyword>
<dbReference type="Proteomes" id="UP000013232">
    <property type="component" value="Unassembled WGS sequence"/>
</dbReference>
<dbReference type="InterPro" id="IPR031876">
    <property type="entry name" value="DUF4760"/>
</dbReference>
<feature type="transmembrane region" description="Helical" evidence="1">
    <location>
        <begin position="6"/>
        <end position="26"/>
    </location>
</feature>
<evidence type="ECO:0000313" key="3">
    <source>
        <dbReference type="Proteomes" id="UP000013232"/>
    </source>
</evidence>
<name>N6ZAC9_THAL4</name>
<dbReference type="Pfam" id="PF15956">
    <property type="entry name" value="DUF4760"/>
    <property type="match status" value="1"/>
</dbReference>
<reference evidence="2 3" key="1">
    <citation type="submission" date="2012-09" db="EMBL/GenBank/DDBJ databases">
        <title>Draft Genome Sequences of 6 Strains from Genus Thauera.</title>
        <authorList>
            <person name="Liu B."/>
            <person name="Shapleigh J.P."/>
            <person name="Frostegard A.H."/>
        </authorList>
    </citation>
    <scope>NUCLEOTIDE SEQUENCE [LARGE SCALE GENOMIC DNA]</scope>
    <source>
        <strain evidence="3">47Lol / DSM 12138</strain>
    </source>
</reference>
<keyword evidence="1" id="KW-0472">Membrane</keyword>
<evidence type="ECO:0000313" key="2">
    <source>
        <dbReference type="EMBL" id="ENO89149.1"/>
    </source>
</evidence>
<sequence length="163" mass="18590">MYPEFLISAMALMISALSALATLYLAQQLSILRRTYLREAKASQMERTLRAVQLPAEISATIDKLLYRAARGDGDELIVNAKEAIEITAALEFLETLATGVLSGVYDEDIAYSRLGDRVVYFYEVAKRFIYESQSRSRASLYVQLTQLARTWQSRERHSSYRF</sequence>
<accession>N6ZAC9</accession>